<dbReference type="Pfam" id="PF07963">
    <property type="entry name" value="N_methyl"/>
    <property type="match status" value="1"/>
</dbReference>
<comment type="subcellular location">
    <subcellularLocation>
        <location evidence="1">Membrane</location>
        <topology evidence="1">Single-pass membrane protein</topology>
    </subcellularLocation>
</comment>
<evidence type="ECO:0000256" key="2">
    <source>
        <dbReference type="ARBA" id="ARBA00022481"/>
    </source>
</evidence>
<keyword evidence="3" id="KW-0812">Transmembrane</keyword>
<gene>
    <name evidence="6" type="ORF">GCM10022421_07920</name>
</gene>
<comment type="caution">
    <text evidence="6">The sequence shown here is derived from an EMBL/GenBank/DDBJ whole genome shotgun (WGS) entry which is preliminary data.</text>
</comment>
<keyword evidence="2" id="KW-0488">Methylation</keyword>
<dbReference type="InterPro" id="IPR002416">
    <property type="entry name" value="T2SS_protein-GspH"/>
</dbReference>
<evidence type="ECO:0000256" key="1">
    <source>
        <dbReference type="ARBA" id="ARBA00004167"/>
    </source>
</evidence>
<proteinExistence type="predicted"/>
<sequence>MTKLRGFTLIELILVLVLLGILAAVALPRLQLGSQFEQRLQADNLVGLLRLAQLRAMNDPKALTNDIGFKQCGRVVIAKNGFSLSKDCNSAVLLTNEQLKSAEQQGLFLGKTGLNITVEPTSFTLPLVLQFGKEPDNAADKNYLSEDSRLGRPFINDTRLARPLEITIGGKTVHIETEGYIHAP</sequence>
<dbReference type="Gene3D" id="3.30.700.10">
    <property type="entry name" value="Glycoprotein, Type 4 Pilin"/>
    <property type="match status" value="1"/>
</dbReference>
<name>A0ABP7DFM8_9GAMM</name>
<evidence type="ECO:0000256" key="4">
    <source>
        <dbReference type="ARBA" id="ARBA00022989"/>
    </source>
</evidence>
<keyword evidence="7" id="KW-1185">Reference proteome</keyword>
<dbReference type="InterPro" id="IPR045584">
    <property type="entry name" value="Pilin-like"/>
</dbReference>
<dbReference type="PROSITE" id="PS00409">
    <property type="entry name" value="PROKAR_NTER_METHYL"/>
    <property type="match status" value="1"/>
</dbReference>
<keyword evidence="4" id="KW-1133">Transmembrane helix</keyword>
<dbReference type="SUPFAM" id="SSF54523">
    <property type="entry name" value="Pili subunits"/>
    <property type="match status" value="1"/>
</dbReference>
<dbReference type="RefSeq" id="WP_344962616.1">
    <property type="nucleotide sequence ID" value="NZ_BAABDS010000010.1"/>
</dbReference>
<dbReference type="EMBL" id="BAABDS010000010">
    <property type="protein sequence ID" value="GAA3703647.1"/>
    <property type="molecule type" value="Genomic_DNA"/>
</dbReference>
<keyword evidence="5" id="KW-0472">Membrane</keyword>
<dbReference type="InterPro" id="IPR012902">
    <property type="entry name" value="N_methyl_site"/>
</dbReference>
<reference evidence="7" key="1">
    <citation type="journal article" date="2019" name="Int. J. Syst. Evol. Microbiol.">
        <title>The Global Catalogue of Microorganisms (GCM) 10K type strain sequencing project: providing services to taxonomists for standard genome sequencing and annotation.</title>
        <authorList>
            <consortium name="The Broad Institute Genomics Platform"/>
            <consortium name="The Broad Institute Genome Sequencing Center for Infectious Disease"/>
            <person name="Wu L."/>
            <person name="Ma J."/>
        </authorList>
    </citation>
    <scope>NUCLEOTIDE SEQUENCE [LARGE SCALE GENOMIC DNA]</scope>
    <source>
        <strain evidence="7">JCM 17329</strain>
    </source>
</reference>
<evidence type="ECO:0000256" key="5">
    <source>
        <dbReference type="ARBA" id="ARBA00023136"/>
    </source>
</evidence>
<evidence type="ECO:0000313" key="6">
    <source>
        <dbReference type="EMBL" id="GAA3703647.1"/>
    </source>
</evidence>
<dbReference type="Proteomes" id="UP001501479">
    <property type="component" value="Unassembled WGS sequence"/>
</dbReference>
<evidence type="ECO:0000256" key="3">
    <source>
        <dbReference type="ARBA" id="ARBA00022692"/>
    </source>
</evidence>
<accession>A0ABP7DFM8</accession>
<protein>
    <recommendedName>
        <fullName evidence="8">MSHA biogenesis protein MshC</fullName>
    </recommendedName>
</protein>
<dbReference type="NCBIfam" id="TIGR02532">
    <property type="entry name" value="IV_pilin_GFxxxE"/>
    <property type="match status" value="1"/>
</dbReference>
<evidence type="ECO:0000313" key="7">
    <source>
        <dbReference type="Proteomes" id="UP001501479"/>
    </source>
</evidence>
<organism evidence="6 7">
    <name type="scientific">Oceanisphaera sediminis</name>
    <dbReference type="NCBI Taxonomy" id="981381"/>
    <lineage>
        <taxon>Bacteria</taxon>
        <taxon>Pseudomonadati</taxon>
        <taxon>Pseudomonadota</taxon>
        <taxon>Gammaproteobacteria</taxon>
        <taxon>Aeromonadales</taxon>
        <taxon>Aeromonadaceae</taxon>
        <taxon>Oceanisphaera</taxon>
    </lineage>
</organism>
<dbReference type="PRINTS" id="PR00885">
    <property type="entry name" value="BCTERIALGSPH"/>
</dbReference>
<evidence type="ECO:0008006" key="8">
    <source>
        <dbReference type="Google" id="ProtNLM"/>
    </source>
</evidence>